<sequence length="339" mass="37593">MEKINIEGLTKRYRGKAAPALDQVSLEIETGMYGLLGKNGAGKSTLMKILTTLEQLTAGTVEVCGVPIKAAKAIRQQIGYLPQRFGFYPNMRVVDAMTYLAVLANVPAREQSQRMQHLLEEVHLADKARTKIKALSGGMLQRLGIAQALVNRPKVLIVDEPTAGLDPEERIRFRNLLTDFANERIVLLSTHIVSDIEATTNTIGILDQGRLLFNGTTDQLLLAANGHVFEKEVPVAKLNEFKRHRRITEQVTDGTMVKLRFLAASQINTSAQVLPTLEEAYLYLQMKHEEPSYETILDGGQTANNEPDFYDLYLISDGICVVKYVANARTKRGGVADIN</sequence>
<keyword evidence="3" id="KW-0547">Nucleotide-binding</keyword>
<dbReference type="InterPro" id="IPR027417">
    <property type="entry name" value="P-loop_NTPase"/>
</dbReference>
<dbReference type="InterPro" id="IPR017871">
    <property type="entry name" value="ABC_transporter-like_CS"/>
</dbReference>
<feature type="domain" description="ABC transporter" evidence="5">
    <location>
        <begin position="4"/>
        <end position="233"/>
    </location>
</feature>
<dbReference type="CDD" id="cd03264">
    <property type="entry name" value="ABC_drug_resistance_like"/>
    <property type="match status" value="1"/>
</dbReference>
<comment type="similarity">
    <text evidence="1">Belongs to the ABC transporter superfamily.</text>
</comment>
<proteinExistence type="inferred from homology"/>
<dbReference type="Gene3D" id="3.40.50.300">
    <property type="entry name" value="P-loop containing nucleotide triphosphate hydrolases"/>
    <property type="match status" value="1"/>
</dbReference>
<dbReference type="InterPro" id="IPR003439">
    <property type="entry name" value="ABC_transporter-like_ATP-bd"/>
</dbReference>
<gene>
    <name evidence="6" type="ORF">LC0644_2591</name>
</gene>
<dbReference type="GO" id="GO:0005524">
    <property type="term" value="F:ATP binding"/>
    <property type="evidence" value="ECO:0007669"/>
    <property type="project" value="UniProtKB-KW"/>
</dbReference>
<dbReference type="AlphaFoldDB" id="A0A0C9QDZ7"/>
<keyword evidence="2" id="KW-0813">Transport</keyword>
<evidence type="ECO:0000313" key="6">
    <source>
        <dbReference type="EMBL" id="GAN38002.1"/>
    </source>
</evidence>
<dbReference type="SUPFAM" id="SSF52540">
    <property type="entry name" value="P-loop containing nucleoside triphosphate hydrolases"/>
    <property type="match status" value="1"/>
</dbReference>
<dbReference type="EMBL" id="BAYM01000389">
    <property type="protein sequence ID" value="GAN38002.1"/>
    <property type="molecule type" value="Genomic_DNA"/>
</dbReference>
<dbReference type="InterPro" id="IPR003593">
    <property type="entry name" value="AAA+_ATPase"/>
</dbReference>
<reference evidence="7" key="1">
    <citation type="submission" date="2014-05" db="EMBL/GenBank/DDBJ databases">
        <title>Whole genome sequencing of Lactobacillus casei NRIC0644.</title>
        <authorList>
            <person name="Atarashi H."/>
            <person name="Yoshida Y."/>
            <person name="Fujimura S."/>
            <person name="Tanaka N."/>
            <person name="Shiwa Y."/>
            <person name="Yoshikawa H."/>
            <person name="Okada S."/>
            <person name="Nakagawa J."/>
        </authorList>
    </citation>
    <scope>NUCLEOTIDE SEQUENCE [LARGE SCALE GENOMIC DNA]</scope>
    <source>
        <strain evidence="7">NRIC0644</strain>
    </source>
</reference>
<dbReference type="Pfam" id="PF00005">
    <property type="entry name" value="ABC_tran"/>
    <property type="match status" value="1"/>
</dbReference>
<dbReference type="GO" id="GO:0016887">
    <property type="term" value="F:ATP hydrolysis activity"/>
    <property type="evidence" value="ECO:0007669"/>
    <property type="project" value="InterPro"/>
</dbReference>
<keyword evidence="4" id="KW-0067">ATP-binding</keyword>
<dbReference type="Proteomes" id="UP000032552">
    <property type="component" value="Unassembled WGS sequence"/>
</dbReference>
<organism evidence="6 7">
    <name type="scientific">Lacticaseibacillus paracasei NRIC 0644</name>
    <dbReference type="NCBI Taxonomy" id="1435038"/>
    <lineage>
        <taxon>Bacteria</taxon>
        <taxon>Bacillati</taxon>
        <taxon>Bacillota</taxon>
        <taxon>Bacilli</taxon>
        <taxon>Lactobacillales</taxon>
        <taxon>Lactobacillaceae</taxon>
        <taxon>Lacticaseibacillus</taxon>
    </lineage>
</organism>
<evidence type="ECO:0000256" key="3">
    <source>
        <dbReference type="ARBA" id="ARBA00022741"/>
    </source>
</evidence>
<evidence type="ECO:0000256" key="1">
    <source>
        <dbReference type="ARBA" id="ARBA00005417"/>
    </source>
</evidence>
<dbReference type="PROSITE" id="PS50893">
    <property type="entry name" value="ABC_TRANSPORTER_2"/>
    <property type="match status" value="1"/>
</dbReference>
<dbReference type="SMART" id="SM00382">
    <property type="entry name" value="AAA"/>
    <property type="match status" value="1"/>
</dbReference>
<evidence type="ECO:0000256" key="2">
    <source>
        <dbReference type="ARBA" id="ARBA00022448"/>
    </source>
</evidence>
<name>A0A0C9QDZ7_LACPA</name>
<comment type="caution">
    <text evidence="6">The sequence shown here is derived from an EMBL/GenBank/DDBJ whole genome shotgun (WGS) entry which is preliminary data.</text>
</comment>
<dbReference type="PANTHER" id="PTHR43335:SF2">
    <property type="entry name" value="ABC TRANSPORTER, ATP-BINDING PROTEIN"/>
    <property type="match status" value="1"/>
</dbReference>
<accession>A0A0C9QDZ7</accession>
<dbReference type="PROSITE" id="PS00211">
    <property type="entry name" value="ABC_TRANSPORTER_1"/>
    <property type="match status" value="1"/>
</dbReference>
<evidence type="ECO:0000259" key="5">
    <source>
        <dbReference type="PROSITE" id="PS50893"/>
    </source>
</evidence>
<protein>
    <submittedName>
        <fullName evidence="6">ABC superfamily ATP binding cassette transporter, ABC protein</fullName>
    </submittedName>
</protein>
<dbReference type="PANTHER" id="PTHR43335">
    <property type="entry name" value="ABC TRANSPORTER, ATP-BINDING PROTEIN"/>
    <property type="match status" value="1"/>
</dbReference>
<evidence type="ECO:0000256" key="4">
    <source>
        <dbReference type="ARBA" id="ARBA00022840"/>
    </source>
</evidence>
<evidence type="ECO:0000313" key="7">
    <source>
        <dbReference type="Proteomes" id="UP000032552"/>
    </source>
</evidence>